<evidence type="ECO:0000256" key="2">
    <source>
        <dbReference type="ARBA" id="ARBA00022692"/>
    </source>
</evidence>
<dbReference type="PROSITE" id="PS50268">
    <property type="entry name" value="CADHERIN_2"/>
    <property type="match status" value="1"/>
</dbReference>
<keyword evidence="11" id="KW-1185">Reference proteome</keyword>
<dbReference type="PANTHER" id="PTHR24025">
    <property type="entry name" value="DESMOGLEIN FAMILY MEMBER"/>
    <property type="match status" value="1"/>
</dbReference>
<evidence type="ECO:0000256" key="1">
    <source>
        <dbReference type="ARBA" id="ARBA00004370"/>
    </source>
</evidence>
<gene>
    <name evidence="10" type="ORF">CHS0354_018061</name>
</gene>
<evidence type="ECO:0000256" key="4">
    <source>
        <dbReference type="ARBA" id="ARBA00022837"/>
    </source>
</evidence>
<evidence type="ECO:0000256" key="6">
    <source>
        <dbReference type="ARBA" id="ARBA00022989"/>
    </source>
</evidence>
<dbReference type="InterPro" id="IPR050971">
    <property type="entry name" value="Cadherin-domain_protein"/>
</dbReference>
<dbReference type="EMBL" id="JAEAOA010001118">
    <property type="protein sequence ID" value="KAK3584476.1"/>
    <property type="molecule type" value="Genomic_DNA"/>
</dbReference>
<reference evidence="10" key="2">
    <citation type="journal article" date="2021" name="Genome Biol. Evol.">
        <title>Developing a high-quality reference genome for a parasitic bivalve with doubly uniparental inheritance (Bivalvia: Unionida).</title>
        <authorList>
            <person name="Smith C.H."/>
        </authorList>
    </citation>
    <scope>NUCLEOTIDE SEQUENCE</scope>
    <source>
        <strain evidence="10">CHS0354</strain>
        <tissue evidence="10">Mantle</tissue>
    </source>
</reference>
<dbReference type="GO" id="GO:0016020">
    <property type="term" value="C:membrane"/>
    <property type="evidence" value="ECO:0007669"/>
    <property type="project" value="UniProtKB-SubCell"/>
</dbReference>
<dbReference type="GO" id="GO:0007156">
    <property type="term" value="P:homophilic cell adhesion via plasma membrane adhesion molecules"/>
    <property type="evidence" value="ECO:0007669"/>
    <property type="project" value="InterPro"/>
</dbReference>
<protein>
    <recommendedName>
        <fullName evidence="9">Cadherin domain-containing protein</fullName>
    </recommendedName>
</protein>
<evidence type="ECO:0000256" key="7">
    <source>
        <dbReference type="ARBA" id="ARBA00023136"/>
    </source>
</evidence>
<dbReference type="SUPFAM" id="SSF49313">
    <property type="entry name" value="Cadherin-like"/>
    <property type="match status" value="2"/>
</dbReference>
<dbReference type="PANTHER" id="PTHR24025:SF23">
    <property type="entry name" value="NEURAL-CADHERIN"/>
    <property type="match status" value="1"/>
</dbReference>
<evidence type="ECO:0000256" key="3">
    <source>
        <dbReference type="ARBA" id="ARBA00022737"/>
    </source>
</evidence>
<evidence type="ECO:0000256" key="8">
    <source>
        <dbReference type="PROSITE-ProRule" id="PRU00043"/>
    </source>
</evidence>
<feature type="non-terminal residue" evidence="10">
    <location>
        <position position="1"/>
    </location>
</feature>
<name>A0AAE0VNT6_9BIVA</name>
<dbReference type="AlphaFoldDB" id="A0AAE0VNT6"/>
<keyword evidence="3" id="KW-0677">Repeat</keyword>
<keyword evidence="6" id="KW-1133">Transmembrane helix</keyword>
<dbReference type="Gene3D" id="2.60.40.60">
    <property type="entry name" value="Cadherins"/>
    <property type="match status" value="1"/>
</dbReference>
<keyword evidence="2" id="KW-0812">Transmembrane</keyword>
<comment type="caution">
    <text evidence="10">The sequence shown here is derived from an EMBL/GenBank/DDBJ whole genome shotgun (WGS) entry which is preliminary data.</text>
</comment>
<feature type="non-terminal residue" evidence="10">
    <location>
        <position position="106"/>
    </location>
</feature>
<feature type="domain" description="Cadherin" evidence="9">
    <location>
        <begin position="1"/>
        <end position="74"/>
    </location>
</feature>
<sequence>GTIMYEVVGLYPSETFFHVGSDGRIFVDKDLRQDELAREQYTLRIIAFDSAYPADIDTEDLLITVDRNPVRPVFSQGAYRLSVSELYAMGTAVLRVNATDSDGGSP</sequence>
<keyword evidence="7" id="KW-0472">Membrane</keyword>
<comment type="subcellular location">
    <subcellularLocation>
        <location evidence="1">Membrane</location>
    </subcellularLocation>
</comment>
<dbReference type="Proteomes" id="UP001195483">
    <property type="component" value="Unassembled WGS sequence"/>
</dbReference>
<dbReference type="GO" id="GO:0005509">
    <property type="term" value="F:calcium ion binding"/>
    <property type="evidence" value="ECO:0007669"/>
    <property type="project" value="UniProtKB-UniRule"/>
</dbReference>
<accession>A0AAE0VNT6</accession>
<reference evidence="10" key="3">
    <citation type="submission" date="2023-05" db="EMBL/GenBank/DDBJ databases">
        <authorList>
            <person name="Smith C.H."/>
        </authorList>
    </citation>
    <scope>NUCLEOTIDE SEQUENCE</scope>
    <source>
        <strain evidence="10">CHS0354</strain>
        <tissue evidence="10">Mantle</tissue>
    </source>
</reference>
<organism evidence="10 11">
    <name type="scientific">Potamilus streckersoni</name>
    <dbReference type="NCBI Taxonomy" id="2493646"/>
    <lineage>
        <taxon>Eukaryota</taxon>
        <taxon>Metazoa</taxon>
        <taxon>Spiralia</taxon>
        <taxon>Lophotrochozoa</taxon>
        <taxon>Mollusca</taxon>
        <taxon>Bivalvia</taxon>
        <taxon>Autobranchia</taxon>
        <taxon>Heteroconchia</taxon>
        <taxon>Palaeoheterodonta</taxon>
        <taxon>Unionida</taxon>
        <taxon>Unionoidea</taxon>
        <taxon>Unionidae</taxon>
        <taxon>Ambleminae</taxon>
        <taxon>Lampsilini</taxon>
        <taxon>Potamilus</taxon>
    </lineage>
</organism>
<evidence type="ECO:0000313" key="11">
    <source>
        <dbReference type="Proteomes" id="UP001195483"/>
    </source>
</evidence>
<reference evidence="10" key="1">
    <citation type="journal article" date="2021" name="Genome Biol. Evol.">
        <title>A High-Quality Reference Genome for a Parasitic Bivalve with Doubly Uniparental Inheritance (Bivalvia: Unionida).</title>
        <authorList>
            <person name="Smith C.H."/>
        </authorList>
    </citation>
    <scope>NUCLEOTIDE SEQUENCE</scope>
    <source>
        <strain evidence="10">CHS0354</strain>
    </source>
</reference>
<keyword evidence="5" id="KW-0130">Cell adhesion</keyword>
<dbReference type="GO" id="GO:0005911">
    <property type="term" value="C:cell-cell junction"/>
    <property type="evidence" value="ECO:0007669"/>
    <property type="project" value="TreeGrafter"/>
</dbReference>
<evidence type="ECO:0000256" key="5">
    <source>
        <dbReference type="ARBA" id="ARBA00022889"/>
    </source>
</evidence>
<dbReference type="InterPro" id="IPR002126">
    <property type="entry name" value="Cadherin-like_dom"/>
</dbReference>
<dbReference type="InterPro" id="IPR015919">
    <property type="entry name" value="Cadherin-like_sf"/>
</dbReference>
<evidence type="ECO:0000259" key="9">
    <source>
        <dbReference type="PROSITE" id="PS50268"/>
    </source>
</evidence>
<keyword evidence="4 8" id="KW-0106">Calcium</keyword>
<proteinExistence type="predicted"/>
<evidence type="ECO:0000313" key="10">
    <source>
        <dbReference type="EMBL" id="KAK3584476.1"/>
    </source>
</evidence>